<evidence type="ECO:0000313" key="1">
    <source>
        <dbReference type="EMBL" id="KAK2091244.1"/>
    </source>
</evidence>
<keyword evidence="2" id="KW-1185">Reference proteome</keyword>
<organism evidence="1 2">
    <name type="scientific">Saguinus oedipus</name>
    <name type="common">Cotton-top tamarin</name>
    <name type="synonym">Oedipomidas oedipus</name>
    <dbReference type="NCBI Taxonomy" id="9490"/>
    <lineage>
        <taxon>Eukaryota</taxon>
        <taxon>Metazoa</taxon>
        <taxon>Chordata</taxon>
        <taxon>Craniata</taxon>
        <taxon>Vertebrata</taxon>
        <taxon>Euteleostomi</taxon>
        <taxon>Mammalia</taxon>
        <taxon>Eutheria</taxon>
        <taxon>Euarchontoglires</taxon>
        <taxon>Primates</taxon>
        <taxon>Haplorrhini</taxon>
        <taxon>Platyrrhini</taxon>
        <taxon>Cebidae</taxon>
        <taxon>Callitrichinae</taxon>
        <taxon>Saguinus</taxon>
    </lineage>
</organism>
<accession>A0ABQ9U2F5</accession>
<dbReference type="EMBL" id="JASSZA010000016">
    <property type="protein sequence ID" value="KAK2091244.1"/>
    <property type="molecule type" value="Genomic_DNA"/>
</dbReference>
<reference evidence="1 2" key="1">
    <citation type="submission" date="2023-05" db="EMBL/GenBank/DDBJ databases">
        <title>B98-5 Cell Line De Novo Hybrid Assembly: An Optical Mapping Approach.</title>
        <authorList>
            <person name="Kananen K."/>
            <person name="Auerbach J.A."/>
            <person name="Kautto E."/>
            <person name="Blachly J.S."/>
        </authorList>
    </citation>
    <scope>NUCLEOTIDE SEQUENCE [LARGE SCALE GENOMIC DNA]</scope>
    <source>
        <strain evidence="1">B95-8</strain>
        <tissue evidence="1">Cell line</tissue>
    </source>
</reference>
<name>A0ABQ9U2F5_SAGOE</name>
<evidence type="ECO:0000313" key="2">
    <source>
        <dbReference type="Proteomes" id="UP001266305"/>
    </source>
</evidence>
<proteinExistence type="predicted"/>
<sequence length="97" mass="10450">MAVLRHLAHLGESIQVKSPMLGLQDTSCFHLLGSTYNLLNDSDLSKVWLQPQLRRGSQNDGAGAGGIAVLAVWPLPHPYSWDSQLFGAHSGQKGITS</sequence>
<dbReference type="Proteomes" id="UP001266305">
    <property type="component" value="Unassembled WGS sequence"/>
</dbReference>
<comment type="caution">
    <text evidence="1">The sequence shown here is derived from an EMBL/GenBank/DDBJ whole genome shotgun (WGS) entry which is preliminary data.</text>
</comment>
<gene>
    <name evidence="1" type="ORF">P7K49_030528</name>
</gene>
<protein>
    <submittedName>
        <fullName evidence="1">Uncharacterized protein</fullName>
    </submittedName>
</protein>